<gene>
    <name evidence="4" type="primary">dprA</name>
    <name evidence="4" type="ORF">GCM10009755_23530</name>
</gene>
<evidence type="ECO:0000256" key="2">
    <source>
        <dbReference type="SAM" id="MobiDB-lite"/>
    </source>
</evidence>
<name>A0ABP5F0P7_9MICO</name>
<evidence type="ECO:0000256" key="1">
    <source>
        <dbReference type="ARBA" id="ARBA00006525"/>
    </source>
</evidence>
<dbReference type="Gene3D" id="3.40.50.450">
    <property type="match status" value="1"/>
</dbReference>
<dbReference type="Proteomes" id="UP001500755">
    <property type="component" value="Unassembled WGS sequence"/>
</dbReference>
<sequence>MTSFSELARDERTSRMVLSMLTEPDDAVTGRLLGRLGAVKTVGLLDGGGKLPGLGRVDARVWRDRLTTAARPDELAGRLRHVGAAGIGVVIPGDRDWPAVLTDLGEREPFVLWTRGAASFLSRPFTDLLTITGSRAATSYGERVAAEFATDLARDGRVVVAGGAYGIEGAAHRAALAAGGDTIAVLAGGVDRPYPAGHRDLLDRIAGVGLLVSETPPGSTPTRHRFLARGRLLAALSNTTIVVEAGVRSGALHTARQAYDLGRNVGAVPGPVTSAASTGPHQLIGDGRARIVTEAGQITNMLQMHEALHESPQRSPLGSAFSRAHARRDIRRDTPSL</sequence>
<dbReference type="NCBIfam" id="TIGR00732">
    <property type="entry name" value="dprA"/>
    <property type="match status" value="1"/>
</dbReference>
<reference evidence="5" key="1">
    <citation type="journal article" date="2019" name="Int. J. Syst. Evol. Microbiol.">
        <title>The Global Catalogue of Microorganisms (GCM) 10K type strain sequencing project: providing services to taxonomists for standard genome sequencing and annotation.</title>
        <authorList>
            <consortium name="The Broad Institute Genomics Platform"/>
            <consortium name="The Broad Institute Genome Sequencing Center for Infectious Disease"/>
            <person name="Wu L."/>
            <person name="Ma J."/>
        </authorList>
    </citation>
    <scope>NUCLEOTIDE SEQUENCE [LARGE SCALE GENOMIC DNA]</scope>
    <source>
        <strain evidence="5">JCM 14546</strain>
    </source>
</reference>
<dbReference type="InterPro" id="IPR057666">
    <property type="entry name" value="DrpA_SLOG"/>
</dbReference>
<dbReference type="Pfam" id="PF02481">
    <property type="entry name" value="DNA_processg_A"/>
    <property type="match status" value="1"/>
</dbReference>
<evidence type="ECO:0000313" key="4">
    <source>
        <dbReference type="EMBL" id="GAA2011455.1"/>
    </source>
</evidence>
<proteinExistence type="inferred from homology"/>
<feature type="domain" description="Smf/DprA SLOG" evidence="3">
    <location>
        <begin position="89"/>
        <end position="302"/>
    </location>
</feature>
<dbReference type="RefSeq" id="WP_344309939.1">
    <property type="nucleotide sequence ID" value="NZ_BAAANO010000022.1"/>
</dbReference>
<keyword evidence="5" id="KW-1185">Reference proteome</keyword>
<evidence type="ECO:0000259" key="3">
    <source>
        <dbReference type="Pfam" id="PF02481"/>
    </source>
</evidence>
<comment type="similarity">
    <text evidence="1">Belongs to the DprA/Smf family.</text>
</comment>
<organism evidence="4 5">
    <name type="scientific">Brevibacterium samyangense</name>
    <dbReference type="NCBI Taxonomy" id="366888"/>
    <lineage>
        <taxon>Bacteria</taxon>
        <taxon>Bacillati</taxon>
        <taxon>Actinomycetota</taxon>
        <taxon>Actinomycetes</taxon>
        <taxon>Micrococcales</taxon>
        <taxon>Brevibacteriaceae</taxon>
        <taxon>Brevibacterium</taxon>
    </lineage>
</organism>
<evidence type="ECO:0000313" key="5">
    <source>
        <dbReference type="Proteomes" id="UP001500755"/>
    </source>
</evidence>
<dbReference type="SUPFAM" id="SSF102405">
    <property type="entry name" value="MCP/YpsA-like"/>
    <property type="match status" value="1"/>
</dbReference>
<feature type="region of interest" description="Disordered" evidence="2">
    <location>
        <begin position="308"/>
        <end position="337"/>
    </location>
</feature>
<dbReference type="EMBL" id="BAAANO010000022">
    <property type="protein sequence ID" value="GAA2011455.1"/>
    <property type="molecule type" value="Genomic_DNA"/>
</dbReference>
<dbReference type="InterPro" id="IPR003488">
    <property type="entry name" value="DprA"/>
</dbReference>
<dbReference type="PANTHER" id="PTHR43022">
    <property type="entry name" value="PROTEIN SMF"/>
    <property type="match status" value="1"/>
</dbReference>
<protein>
    <submittedName>
        <fullName evidence="4">DNA-processing protein DprA</fullName>
    </submittedName>
</protein>
<accession>A0ABP5F0P7</accession>
<comment type="caution">
    <text evidence="4">The sequence shown here is derived from an EMBL/GenBank/DDBJ whole genome shotgun (WGS) entry which is preliminary data.</text>
</comment>
<dbReference type="PANTHER" id="PTHR43022:SF1">
    <property type="entry name" value="PROTEIN SMF"/>
    <property type="match status" value="1"/>
</dbReference>